<proteinExistence type="predicted"/>
<evidence type="ECO:0000313" key="1">
    <source>
        <dbReference type="EMBL" id="MEQ2467192.1"/>
    </source>
</evidence>
<reference evidence="1 2" key="1">
    <citation type="submission" date="2024-03" db="EMBL/GenBank/DDBJ databases">
        <title>Human intestinal bacterial collection.</title>
        <authorList>
            <person name="Pauvert C."/>
            <person name="Hitch T.C.A."/>
            <person name="Clavel T."/>
        </authorList>
    </citation>
    <scope>NUCLEOTIDE SEQUENCE [LARGE SCALE GENOMIC DNA]</scope>
    <source>
        <strain evidence="1 2">CLA-SR-H024</strain>
    </source>
</reference>
<dbReference type="RefSeq" id="WP_031539902.1">
    <property type="nucleotide sequence ID" value="NZ_JBBMFN010000044.1"/>
</dbReference>
<dbReference type="Proteomes" id="UP001465426">
    <property type="component" value="Unassembled WGS sequence"/>
</dbReference>
<keyword evidence="2" id="KW-1185">Reference proteome</keyword>
<dbReference type="EMBL" id="JBBMFN010000044">
    <property type="protein sequence ID" value="MEQ2467192.1"/>
    <property type="molecule type" value="Genomic_DNA"/>
</dbReference>
<evidence type="ECO:0000313" key="2">
    <source>
        <dbReference type="Proteomes" id="UP001465426"/>
    </source>
</evidence>
<sequence>MEKKYGEHTINQKLDAVEVYKDPRMVLRIKKSKEEASGVTIELHNTLNGRLSYDLPVDLLKKIISEIE</sequence>
<comment type="caution">
    <text evidence="1">The sequence shown here is derived from an EMBL/GenBank/DDBJ whole genome shotgun (WGS) entry which is preliminary data.</text>
</comment>
<gene>
    <name evidence="1" type="ORF">WMO63_16170</name>
</gene>
<name>A0ABV1F4E9_9BACI</name>
<protein>
    <submittedName>
        <fullName evidence="1">Uncharacterized protein</fullName>
    </submittedName>
</protein>
<accession>A0ABV1F4E9</accession>
<organism evidence="1 2">
    <name type="scientific">Niallia hominis</name>
    <dbReference type="NCBI Taxonomy" id="3133173"/>
    <lineage>
        <taxon>Bacteria</taxon>
        <taxon>Bacillati</taxon>
        <taxon>Bacillota</taxon>
        <taxon>Bacilli</taxon>
        <taxon>Bacillales</taxon>
        <taxon>Bacillaceae</taxon>
        <taxon>Niallia</taxon>
    </lineage>
</organism>